<reference evidence="1" key="1">
    <citation type="submission" date="2015-07" db="EMBL/GenBank/DDBJ databases">
        <title>MeaNS - Measles Nucleotide Surveillance Program.</title>
        <authorList>
            <person name="Tran T."/>
            <person name="Druce J."/>
        </authorList>
    </citation>
    <scope>NUCLEOTIDE SEQUENCE</scope>
    <source>
        <strain evidence="1">UCB-OBI-ISO-001</strain>
        <tissue evidence="1">Gonad</tissue>
    </source>
</reference>
<protein>
    <submittedName>
        <fullName evidence="1">Uncharacterized protein</fullName>
    </submittedName>
</protein>
<accession>A0A0L8HA85</accession>
<evidence type="ECO:0000313" key="1">
    <source>
        <dbReference type="EMBL" id="KOF86188.1"/>
    </source>
</evidence>
<organism evidence="1">
    <name type="scientific">Octopus bimaculoides</name>
    <name type="common">California two-spotted octopus</name>
    <dbReference type="NCBI Taxonomy" id="37653"/>
    <lineage>
        <taxon>Eukaryota</taxon>
        <taxon>Metazoa</taxon>
        <taxon>Spiralia</taxon>
        <taxon>Lophotrochozoa</taxon>
        <taxon>Mollusca</taxon>
        <taxon>Cephalopoda</taxon>
        <taxon>Coleoidea</taxon>
        <taxon>Octopodiformes</taxon>
        <taxon>Octopoda</taxon>
        <taxon>Incirrata</taxon>
        <taxon>Octopodidae</taxon>
        <taxon>Octopus</taxon>
    </lineage>
</organism>
<dbReference type="EMBL" id="KQ418715">
    <property type="protein sequence ID" value="KOF86188.1"/>
    <property type="molecule type" value="Genomic_DNA"/>
</dbReference>
<name>A0A0L8HA85_OCTBM</name>
<gene>
    <name evidence="1" type="ORF">OCBIM_22019079mg</name>
</gene>
<sequence length="49" mass="5730">MFALVPYILLTLFPSVWHFPTTCMALLFQLCASVIFQYINMHFYLVDAV</sequence>
<proteinExistence type="predicted"/>
<dbReference type="AlphaFoldDB" id="A0A0L8HA85"/>